<feature type="coiled-coil region" evidence="1">
    <location>
        <begin position="294"/>
        <end position="321"/>
    </location>
</feature>
<evidence type="ECO:0000313" key="4">
    <source>
        <dbReference type="Proteomes" id="UP000078555"/>
    </source>
</evidence>
<feature type="compositionally biased region" description="Polar residues" evidence="2">
    <location>
        <begin position="452"/>
        <end position="467"/>
    </location>
</feature>
<feature type="compositionally biased region" description="Low complexity" evidence="2">
    <location>
        <begin position="1247"/>
        <end position="1259"/>
    </location>
</feature>
<evidence type="ECO:0000313" key="3">
    <source>
        <dbReference type="EMBL" id="SBT49888.1"/>
    </source>
</evidence>
<keyword evidence="4" id="KW-1185">Reference proteome</keyword>
<feature type="region of interest" description="Disordered" evidence="2">
    <location>
        <begin position="1184"/>
        <end position="1467"/>
    </location>
</feature>
<feature type="compositionally biased region" description="Basic and acidic residues" evidence="2">
    <location>
        <begin position="757"/>
        <end position="771"/>
    </location>
</feature>
<proteinExistence type="predicted"/>
<protein>
    <submittedName>
        <fullName evidence="3">Uncharacterized protein</fullName>
    </submittedName>
</protein>
<name>A0A1A9A1C8_PLAOA</name>
<feature type="region of interest" description="Disordered" evidence="2">
    <location>
        <begin position="554"/>
        <end position="573"/>
    </location>
</feature>
<feature type="compositionally biased region" description="Low complexity" evidence="2">
    <location>
        <begin position="1184"/>
        <end position="1200"/>
    </location>
</feature>
<feature type="region of interest" description="Disordered" evidence="2">
    <location>
        <begin position="743"/>
        <end position="771"/>
    </location>
</feature>
<feature type="compositionally biased region" description="Basic residues" evidence="2">
    <location>
        <begin position="556"/>
        <end position="566"/>
    </location>
</feature>
<feature type="compositionally biased region" description="Basic and acidic residues" evidence="2">
    <location>
        <begin position="1281"/>
        <end position="1290"/>
    </location>
</feature>
<feature type="compositionally biased region" description="Basic and acidic residues" evidence="2">
    <location>
        <begin position="1260"/>
        <end position="1269"/>
    </location>
</feature>
<feature type="region of interest" description="Disordered" evidence="2">
    <location>
        <begin position="1031"/>
        <end position="1058"/>
    </location>
</feature>
<gene>
    <name evidence="3" type="ORF">POVWA1_060420</name>
</gene>
<feature type="region of interest" description="Disordered" evidence="2">
    <location>
        <begin position="448"/>
        <end position="467"/>
    </location>
</feature>
<feature type="compositionally biased region" description="Low complexity" evidence="2">
    <location>
        <begin position="1216"/>
        <end position="1232"/>
    </location>
</feature>
<feature type="compositionally biased region" description="Acidic residues" evidence="2">
    <location>
        <begin position="1291"/>
        <end position="1451"/>
    </location>
</feature>
<feature type="compositionally biased region" description="Basic and acidic residues" evidence="2">
    <location>
        <begin position="1236"/>
        <end position="1246"/>
    </location>
</feature>
<dbReference type="Proteomes" id="UP000078555">
    <property type="component" value="Unassembled WGS sequence"/>
</dbReference>
<evidence type="ECO:0000256" key="2">
    <source>
        <dbReference type="SAM" id="MobiDB-lite"/>
    </source>
</evidence>
<organism evidence="3 4">
    <name type="scientific">Plasmodium ovale wallikeri</name>
    <dbReference type="NCBI Taxonomy" id="864142"/>
    <lineage>
        <taxon>Eukaryota</taxon>
        <taxon>Sar</taxon>
        <taxon>Alveolata</taxon>
        <taxon>Apicomplexa</taxon>
        <taxon>Aconoidasida</taxon>
        <taxon>Haemosporida</taxon>
        <taxon>Plasmodiidae</taxon>
        <taxon>Plasmodium</taxon>
        <taxon>Plasmodium (Plasmodium)</taxon>
    </lineage>
</organism>
<feature type="compositionally biased region" description="Polar residues" evidence="2">
    <location>
        <begin position="743"/>
        <end position="756"/>
    </location>
</feature>
<accession>A0A1A9A1C8</accession>
<keyword evidence="1" id="KW-0175">Coiled coil</keyword>
<dbReference type="EMBL" id="FLRD01000157">
    <property type="protein sequence ID" value="SBT49888.1"/>
    <property type="molecule type" value="Genomic_DNA"/>
</dbReference>
<feature type="region of interest" description="Disordered" evidence="2">
    <location>
        <begin position="602"/>
        <end position="636"/>
    </location>
</feature>
<evidence type="ECO:0000256" key="1">
    <source>
        <dbReference type="SAM" id="Coils"/>
    </source>
</evidence>
<sequence length="1996" mass="229787">MENAPKKRLKINELEYKLANPYEFKQTGDKEVRGTDHEIYPSAKIWICNKISNICHNILKPNTEAKNEEKKEKKKRSFDEISKVNNEDVMETGTYRNAFEYLSLLKSLLCIYKFYTTYDGKCMMICPDLRKEYIVKDRKYICEDGHIYVTKVENAEKKNEEKEIISYKQTDCNLQNYKIKENYLLKDNINKYFINLVNENCGFFFIFNTIFFTYLKNYYYFVDIINILNYIGYNSNGKKKDENNKDIFIYEQIALFIENHYNVVIYDTNSHHKLHISNTVCKETGCNRKLVTAVRKNDYDIEKVKNNLEFLKEEKSFEELLFIAMNECNKKIYEQFSKIPDLFFDISEISEYSKSDYAKSEIIYSDNSEQKIKSLCQKETLSLYNENHFTTSMTFEELKNKDNVRNSISLKTNNSSTYSCINNENNCTVDQLIWENTHLTHNTSEKMEKQNEQIGQRQTIPKVTTSSSKHIDKNVSCSRWSNGRGSYITNFLMNLFKHAKRNTHTSEHQNGHDNYAVWMDEKRNGGTHENRNDTQKSTENKYISEYVLKREINAHSPKKSKKKNTIKNKNVQNNQRTYLVNEKIQKVQMNEEPMLGEKITNGFILRTNLQPTETSKDHSEKKKKKKKEKLNSTYAAQDKNECEPVGKKMARTGCTDIGLLSEELSNGHGHLPQSVQSQINEGDELATLEKLATDEEKHIFHVYESDARITKLRSANDDKWELSKEEKTHIMCNISSEEFTNEEINGNTSVNDNPNSNDKKKFNDCNEEDNLKDGQKEKTFATKLEMENNSLESYLYQSEELKVDGLEKIEDVQPISVNQISSEDSLNESKAIFSLSGGNQLKEVVENENNYVEPTNYENAPEGIAQKSIPFYMSPKYEREVQENSAQNGEVHEIEAKDNTLLVNEDHGSISEDKPPACNQLNEHELNANDVNTLGGNAENVKKSDGNAENVNGLDENEENVTVSGGNAEIVTVSGGNAENVNESGENAENVNESYENAEIVAVSGVNAEIVTVSGVNAEIVTVSGGNAENVNESGGNAENVNESGGNAENVNESGGNAENVNESYENAEIVTVSGVNTENVTVSGGNAENVNESYENAEIVTVSGGNVENVTVSGGNVENVNESYENAEIVAVSGVNAEIVTVSGGNAENVNESYENAENVNESYENAEIVTVSGGNAENVTVSGGNAENVNESNENAENMTVSGVNTENVTASGENAENVNESNENAENTNKPYEIYEKESDKNDSVSNESKSSTSVNKNEDESRNSDLDNAESDGNQLSEDKSNKEESCEKDEVDGDEDNEVDGDEDNEVDEEEDDEEEEEDNEVDEEEDNEVDEEEDNEVDEEEDDEEEEDNEVDEEEDDEEEEDNEVDEEEDDEEEEEDNEVDEEEDDEEEEEEDDEDKEDENEEDDDEAEEVDEEEENDEAEEVDEEEENDEAEEVDEEEENEVGNENESVAPPEAHAEELCEDSNCTKGEKYELRKVGASPTLNKRCELSGTELESHYKELGDEEIINFLKQSKGSMDKNVYREYLRNLLGRDETCTIENHREEKMLFIKKVKKLCNLVKNKKFNDKYIKAWQKKSYFTCCKLQRAYKIFLVTIFSIVKEIKKLKKELNCMRNFIFINSGIENYLNENNISIVKKDYEDNDKINKHLSENNNSIINNFFLKKDFFSVVQQKAKKKYISYVPLKNYKILFLPLKQIFNEKNIQKKLKHISYYIEFNKYIPEYCSMFYEHFKIKENYLYHIQSLFNNAIPTVQCINMFITCLNYNYGKIYKKKSVFTYELSNTYLSTFPYVYCCDVQIVKHREFLKLKETCHKIIKNNEIYDNFANHLSSYVYDDSYFIIPFFSSYGKFLIIIKINKNKNFGSSVGILKYKNFITYDVIINSFVFPNDSSFQAIVHFSHIFINTLMKLFKTRNSDENIPEIIFANLPHVEKQKLIYHEIESSKNRGEIIINMIFLIESFFNNTHKMKAPKEFNQGLRFLYIIRLLEFYYEKS</sequence>
<reference evidence="4" key="1">
    <citation type="submission" date="2016-05" db="EMBL/GenBank/DDBJ databases">
        <authorList>
            <person name="Naeem Raeece"/>
        </authorList>
    </citation>
    <scope>NUCLEOTIDE SEQUENCE [LARGE SCALE GENOMIC DNA]</scope>
</reference>
<feature type="compositionally biased region" description="Polar residues" evidence="2">
    <location>
        <begin position="1201"/>
        <end position="1215"/>
    </location>
</feature>